<organism evidence="3 4">
    <name type="scientific">Aphanomyces stellatus</name>
    <dbReference type="NCBI Taxonomy" id="120398"/>
    <lineage>
        <taxon>Eukaryota</taxon>
        <taxon>Sar</taxon>
        <taxon>Stramenopiles</taxon>
        <taxon>Oomycota</taxon>
        <taxon>Saprolegniomycetes</taxon>
        <taxon>Saprolegniales</taxon>
        <taxon>Verrucalvaceae</taxon>
        <taxon>Aphanomyces</taxon>
    </lineage>
</organism>
<feature type="coiled-coil region" evidence="1">
    <location>
        <begin position="87"/>
        <end position="121"/>
    </location>
</feature>
<gene>
    <name evidence="3" type="primary">Aste57867_13404</name>
    <name evidence="2" type="ORF">As57867_013354</name>
    <name evidence="3" type="ORF">ASTE57867_13404</name>
</gene>
<evidence type="ECO:0000313" key="4">
    <source>
        <dbReference type="Proteomes" id="UP000332933"/>
    </source>
</evidence>
<dbReference type="EMBL" id="VJMH01005449">
    <property type="protein sequence ID" value="KAF0695807.1"/>
    <property type="molecule type" value="Genomic_DNA"/>
</dbReference>
<keyword evidence="1" id="KW-0175">Coiled coil</keyword>
<dbReference type="OrthoDB" id="72084at2759"/>
<name>A0A485L041_9STRA</name>
<keyword evidence="4" id="KW-1185">Reference proteome</keyword>
<dbReference type="AlphaFoldDB" id="A0A485L041"/>
<proteinExistence type="predicted"/>
<evidence type="ECO:0000256" key="1">
    <source>
        <dbReference type="SAM" id="Coils"/>
    </source>
</evidence>
<dbReference type="Proteomes" id="UP000332933">
    <property type="component" value="Unassembled WGS sequence"/>
</dbReference>
<reference evidence="2" key="2">
    <citation type="submission" date="2019-06" db="EMBL/GenBank/DDBJ databases">
        <title>Genomics analysis of Aphanomyces spp. identifies a new class of oomycete effector associated with host adaptation.</title>
        <authorList>
            <person name="Gaulin E."/>
        </authorList>
    </citation>
    <scope>NUCLEOTIDE SEQUENCE</scope>
    <source>
        <strain evidence="2">CBS 578.67</strain>
    </source>
</reference>
<reference evidence="3 4" key="1">
    <citation type="submission" date="2019-03" db="EMBL/GenBank/DDBJ databases">
        <authorList>
            <person name="Gaulin E."/>
            <person name="Dumas B."/>
        </authorList>
    </citation>
    <scope>NUCLEOTIDE SEQUENCE [LARGE SCALE GENOMIC DNA]</scope>
    <source>
        <strain evidence="3">CBS 568.67</strain>
    </source>
</reference>
<feature type="coiled-coil region" evidence="1">
    <location>
        <begin position="181"/>
        <end position="215"/>
    </location>
</feature>
<accession>A0A485L041</accession>
<protein>
    <submittedName>
        <fullName evidence="3">Aste57867_13404 protein</fullName>
    </submittedName>
</protein>
<evidence type="ECO:0000313" key="3">
    <source>
        <dbReference type="EMBL" id="VFT90243.1"/>
    </source>
</evidence>
<sequence length="427" mass="47289">MAFMEDQRSSSQSQRLSYGSLDDLHAAAEAGLFLLQQTNDLQDQIETLTLARQHLEHELCLVSDKYAACWQQRCDAIKEVTSVLRENHQLQADVLHLKDRVTSLEREAAKMETRAHQAENALNMHVHGVKPPRQEGSRAIAVTAAWVKPAVEATQTQPNDVPNTRQVETRVSTQIHVVAQMAAAEQRASEAMAKLDAAEKQLLVVQEEQDEERELIASMRSTIASLHEHINQLELAAAAVVAPDTPETSSSSSPGMDKQCCQCGVHPSHHVAALQAELATFLHLHDRDDNNERATSDTILATVNLLAQLRGRQPLAWARQPHDIAARSMPAVTTLPARRDHAAISCLQDVWPAASEADFMNLTDWLHHALRGTGLKRPCHMRGLGQDSVAQVVASLVPLLRDTWQLQIDVTLVDRVEYTTDVVLKCD</sequence>
<dbReference type="EMBL" id="CAADRA010005470">
    <property type="protein sequence ID" value="VFT90243.1"/>
    <property type="molecule type" value="Genomic_DNA"/>
</dbReference>
<evidence type="ECO:0000313" key="2">
    <source>
        <dbReference type="EMBL" id="KAF0695807.1"/>
    </source>
</evidence>